<organism evidence="4 5">
    <name type="scientific">Dimorphilus gyrociliatus</name>
    <dbReference type="NCBI Taxonomy" id="2664684"/>
    <lineage>
        <taxon>Eukaryota</taxon>
        <taxon>Metazoa</taxon>
        <taxon>Spiralia</taxon>
        <taxon>Lophotrochozoa</taxon>
        <taxon>Annelida</taxon>
        <taxon>Polychaeta</taxon>
        <taxon>Polychaeta incertae sedis</taxon>
        <taxon>Dinophilidae</taxon>
        <taxon>Dimorphilus</taxon>
    </lineage>
</organism>
<keyword evidence="5" id="KW-1185">Reference proteome</keyword>
<keyword evidence="2" id="KW-0812">Transmembrane</keyword>
<accession>A0A7I8VCV3</accession>
<proteinExistence type="predicted"/>
<keyword evidence="2" id="KW-1133">Transmembrane helix</keyword>
<evidence type="ECO:0000256" key="1">
    <source>
        <dbReference type="SAM" id="MobiDB-lite"/>
    </source>
</evidence>
<dbReference type="AlphaFoldDB" id="A0A7I8VCV3"/>
<keyword evidence="3" id="KW-0732">Signal</keyword>
<feature type="region of interest" description="Disordered" evidence="1">
    <location>
        <begin position="406"/>
        <end position="467"/>
    </location>
</feature>
<dbReference type="EMBL" id="CAJFCJ010000004">
    <property type="protein sequence ID" value="CAD5113981.1"/>
    <property type="molecule type" value="Genomic_DNA"/>
</dbReference>
<evidence type="ECO:0000313" key="4">
    <source>
        <dbReference type="EMBL" id="CAD5113981.1"/>
    </source>
</evidence>
<feature type="compositionally biased region" description="Basic and acidic residues" evidence="1">
    <location>
        <begin position="526"/>
        <end position="549"/>
    </location>
</feature>
<reference evidence="4 5" key="1">
    <citation type="submission" date="2020-08" db="EMBL/GenBank/DDBJ databases">
        <authorList>
            <person name="Hejnol A."/>
        </authorList>
    </citation>
    <scope>NUCLEOTIDE SEQUENCE [LARGE SCALE GENOMIC DNA]</scope>
</reference>
<name>A0A7I8VCV3_9ANNE</name>
<evidence type="ECO:0000256" key="2">
    <source>
        <dbReference type="SAM" id="Phobius"/>
    </source>
</evidence>
<feature type="region of interest" description="Disordered" evidence="1">
    <location>
        <begin position="502"/>
        <end position="608"/>
    </location>
</feature>
<feature type="compositionally biased region" description="Basic and acidic residues" evidence="1">
    <location>
        <begin position="428"/>
        <end position="453"/>
    </location>
</feature>
<comment type="caution">
    <text evidence="4">The sequence shown here is derived from an EMBL/GenBank/DDBJ whole genome shotgun (WGS) entry which is preliminary data.</text>
</comment>
<feature type="compositionally biased region" description="Basic and acidic residues" evidence="1">
    <location>
        <begin position="502"/>
        <end position="517"/>
    </location>
</feature>
<protein>
    <submittedName>
        <fullName evidence="4">DgyrCDS3144</fullName>
    </submittedName>
</protein>
<feature type="compositionally biased region" description="Basic and acidic residues" evidence="1">
    <location>
        <begin position="575"/>
        <end position="588"/>
    </location>
</feature>
<feature type="transmembrane region" description="Helical" evidence="2">
    <location>
        <begin position="360"/>
        <end position="386"/>
    </location>
</feature>
<feature type="signal peptide" evidence="3">
    <location>
        <begin position="1"/>
        <end position="20"/>
    </location>
</feature>
<gene>
    <name evidence="4" type="ORF">DGYR_LOCUS2877</name>
</gene>
<feature type="chain" id="PRO_5029446296" evidence="3">
    <location>
        <begin position="21"/>
        <end position="608"/>
    </location>
</feature>
<dbReference type="Proteomes" id="UP000549394">
    <property type="component" value="Unassembled WGS sequence"/>
</dbReference>
<keyword evidence="2" id="KW-0472">Membrane</keyword>
<evidence type="ECO:0000313" key="5">
    <source>
        <dbReference type="Proteomes" id="UP000549394"/>
    </source>
</evidence>
<feature type="compositionally biased region" description="Basic and acidic residues" evidence="1">
    <location>
        <begin position="406"/>
        <end position="421"/>
    </location>
</feature>
<evidence type="ECO:0000256" key="3">
    <source>
        <dbReference type="SAM" id="SignalP"/>
    </source>
</evidence>
<sequence length="608" mass="70575">MKGYLIFISLLSVFLTEISCYSKNVCEDENSQFECVIVSGPKTYYSITPESLKHQTFHCQFSNWVDNDYISNYKWFLNDELIGEVNRNSKHNIHDIKFNSLNKRSTLNVDISHLHIGEYKVSCKYPNFYHPQTPIEERSANIFALGETDVFAVNENSGDDLSPDTLLKDISWNMVYDVTCNLEKENFLKNEVTKTFTNFKKYFYFNTPKCPRNLFLKSNQGKNFAVSIKAKVNVMKQNSSYFFENFQREREGIINGVAKIKVEGKEPTNSEDIKKNLEQSLSEINQLKSNSCAIAEISKTCNQNYDKCVDYGTNVTCENLCLNNACKTENNQVCYIREREAKCGCITSYVKVGSKCVKPAVFYGILGGCLGAIFLILIIVIVVICVRKKRKEPEIIRSYENIESSETRQRQEPVAKPKNEEPETSGAKLREKRREEVKETRTEEVPRSKRYDDFGGDNEDENKRKETPILVYPIVPIPLEERRRQGELDRRRADRYDKRDYDEIDDRGRGRRQDSLERVYTGEPSNRNRDDLNEGRTNKGFTPDKRKDDDSDSWIGLDEYVSSRQSGIARPQIRPRYDSSPKSLERRPIRTGSGRNISRQRYSKDWNN</sequence>